<dbReference type="Proteomes" id="UP001633002">
    <property type="component" value="Unassembled WGS sequence"/>
</dbReference>
<dbReference type="AlphaFoldDB" id="A0ABD3GSN0"/>
<gene>
    <name evidence="1" type="ORF">R1sor_023755</name>
</gene>
<reference evidence="1 2" key="1">
    <citation type="submission" date="2024-09" db="EMBL/GenBank/DDBJ databases">
        <title>Chromosome-scale assembly of Riccia sorocarpa.</title>
        <authorList>
            <person name="Paukszto L."/>
        </authorList>
    </citation>
    <scope>NUCLEOTIDE SEQUENCE [LARGE SCALE GENOMIC DNA]</scope>
    <source>
        <strain evidence="1">LP-2024</strain>
        <tissue evidence="1">Aerial parts of the thallus</tissue>
    </source>
</reference>
<evidence type="ECO:0000313" key="2">
    <source>
        <dbReference type="Proteomes" id="UP001633002"/>
    </source>
</evidence>
<organism evidence="1 2">
    <name type="scientific">Riccia sorocarpa</name>
    <dbReference type="NCBI Taxonomy" id="122646"/>
    <lineage>
        <taxon>Eukaryota</taxon>
        <taxon>Viridiplantae</taxon>
        <taxon>Streptophyta</taxon>
        <taxon>Embryophyta</taxon>
        <taxon>Marchantiophyta</taxon>
        <taxon>Marchantiopsida</taxon>
        <taxon>Marchantiidae</taxon>
        <taxon>Marchantiales</taxon>
        <taxon>Ricciaceae</taxon>
        <taxon>Riccia</taxon>
    </lineage>
</organism>
<sequence>MNLYEHTAPRSLSWELDLQHLHDTSKIVGRPLSSSFRLHLQCAIHEIGTQRGAAGKTIFQQRGYGALVGLHSNWIGHFILASARPSDRLLEEHYLLYQLDSQHIAAVINLQVPGEHGSCGDGVKPESGFSYTPQHLMERQIFYFTFPVEDSKHFELDYMLDICHTGFPVECRQYMQYRLTGELKRPYISRSVSLETSLRMETQ</sequence>
<proteinExistence type="predicted"/>
<name>A0ABD3GSN0_9MARC</name>
<keyword evidence="2" id="KW-1185">Reference proteome</keyword>
<protein>
    <submittedName>
        <fullName evidence="1">Uncharacterized protein</fullName>
    </submittedName>
</protein>
<dbReference type="EMBL" id="JBJQOH010000007">
    <property type="protein sequence ID" value="KAL3680799.1"/>
    <property type="molecule type" value="Genomic_DNA"/>
</dbReference>
<accession>A0ABD3GSN0</accession>
<evidence type="ECO:0000313" key="1">
    <source>
        <dbReference type="EMBL" id="KAL3680799.1"/>
    </source>
</evidence>
<comment type="caution">
    <text evidence="1">The sequence shown here is derived from an EMBL/GenBank/DDBJ whole genome shotgun (WGS) entry which is preliminary data.</text>
</comment>